<evidence type="ECO:0000313" key="1">
    <source>
        <dbReference type="EMBL" id="SEM35402.1"/>
    </source>
</evidence>
<protein>
    <submittedName>
        <fullName evidence="1">Uncharacterized protein</fullName>
    </submittedName>
</protein>
<gene>
    <name evidence="1" type="ORF">SAMN05192533_102294</name>
</gene>
<dbReference type="AlphaFoldDB" id="A0A1H7XN98"/>
<accession>A0A1H7XN98</accession>
<dbReference type="EMBL" id="FOBW01000002">
    <property type="protein sequence ID" value="SEM35402.1"/>
    <property type="molecule type" value="Genomic_DNA"/>
</dbReference>
<proteinExistence type="predicted"/>
<dbReference type="Proteomes" id="UP000198553">
    <property type="component" value="Unassembled WGS sequence"/>
</dbReference>
<organism evidence="1 2">
    <name type="scientific">Mesobacillus persicus</name>
    <dbReference type="NCBI Taxonomy" id="930146"/>
    <lineage>
        <taxon>Bacteria</taxon>
        <taxon>Bacillati</taxon>
        <taxon>Bacillota</taxon>
        <taxon>Bacilli</taxon>
        <taxon>Bacillales</taxon>
        <taxon>Bacillaceae</taxon>
        <taxon>Mesobacillus</taxon>
    </lineage>
</organism>
<dbReference type="RefSeq" id="WP_090741413.1">
    <property type="nucleotide sequence ID" value="NZ_FOBW01000002.1"/>
</dbReference>
<evidence type="ECO:0000313" key="2">
    <source>
        <dbReference type="Proteomes" id="UP000198553"/>
    </source>
</evidence>
<keyword evidence="2" id="KW-1185">Reference proteome</keyword>
<sequence length="80" mass="9691">MKKIMNGEIIDDSEKLVYQLQIGDQIFTHYTHKGNEKHAHIRSEIRYKIDDWLDIAFTELIKNEYTKEELILSRIKQEKR</sequence>
<dbReference type="STRING" id="930146.SAMN05192533_102294"/>
<name>A0A1H7XN98_9BACI</name>
<reference evidence="2" key="1">
    <citation type="submission" date="2016-10" db="EMBL/GenBank/DDBJ databases">
        <authorList>
            <person name="Varghese N."/>
            <person name="Submissions S."/>
        </authorList>
    </citation>
    <scope>NUCLEOTIDE SEQUENCE [LARGE SCALE GENOMIC DNA]</scope>
    <source>
        <strain evidence="2">B48,IBRC-M 10115,DSM 25386,CECT 8001</strain>
    </source>
</reference>